<evidence type="ECO:0000313" key="1">
    <source>
        <dbReference type="EMBL" id="ACO63931.1"/>
    </source>
</evidence>
<dbReference type="AlphaFoldDB" id="C1E774"/>
<accession>C1E774</accession>
<dbReference type="InParanoid" id="C1E774"/>
<dbReference type="EMBL" id="CP001326">
    <property type="protein sequence ID" value="ACO63931.1"/>
    <property type="molecule type" value="Genomic_DNA"/>
</dbReference>
<dbReference type="GeneID" id="8243587"/>
<dbReference type="OMA" id="QHHIAIN"/>
<organism evidence="1 2">
    <name type="scientific">Micromonas commoda (strain RCC299 / NOUM17 / CCMP2709)</name>
    <name type="common">Picoplanktonic green alga</name>
    <dbReference type="NCBI Taxonomy" id="296587"/>
    <lineage>
        <taxon>Eukaryota</taxon>
        <taxon>Viridiplantae</taxon>
        <taxon>Chlorophyta</taxon>
        <taxon>Mamiellophyceae</taxon>
        <taxon>Mamiellales</taxon>
        <taxon>Mamiellaceae</taxon>
        <taxon>Micromonas</taxon>
    </lineage>
</organism>
<gene>
    <name evidence="1" type="ORF">MICPUN_58909</name>
</gene>
<dbReference type="Proteomes" id="UP000002009">
    <property type="component" value="Chromosome 5"/>
</dbReference>
<dbReference type="KEGG" id="mis:MICPUN_58909"/>
<evidence type="ECO:0000313" key="2">
    <source>
        <dbReference type="Proteomes" id="UP000002009"/>
    </source>
</evidence>
<keyword evidence="2" id="KW-1185">Reference proteome</keyword>
<dbReference type="OrthoDB" id="10484380at2759"/>
<name>C1E774_MICCC</name>
<sequence>MAPNGGRPGGLMCTSRASFNGSERHASPWAFSSWTFERRLLCAAHALVGTFLCVVSGVLPRYWNQYLGHVGPAAFMFVLAELERCPGPGTIVAQGWTAIAGGASYLLYDLVIHGCGLNIFCHGHREQHHIAINTLFILVGVDMVVHRSKFSAALVGIGFGVFVWLHPQPNATGILMHKFAGLMLAVFAVARMCDRRDLCHVSLYYAAYLFFYGQNGFMDVYGGAEARGEAGSDGYVPARLAAIDPTAYALFVCSLATAMRTATETLDAAFGDGIVVAGGGGVGGWGKGRVRGGTAGVGTAGVGTTGGFTAGGFTAGGFDAGEFAFETARLRDGFGGDDERGRRGD</sequence>
<dbReference type="RefSeq" id="XP_002502673.1">
    <property type="nucleotide sequence ID" value="XM_002502627.1"/>
</dbReference>
<reference evidence="1 2" key="1">
    <citation type="journal article" date="2009" name="Science">
        <title>Green evolution and dynamic adaptations revealed by genomes of the marine picoeukaryotes Micromonas.</title>
        <authorList>
            <person name="Worden A.Z."/>
            <person name="Lee J.H."/>
            <person name="Mock T."/>
            <person name="Rouze P."/>
            <person name="Simmons M.P."/>
            <person name="Aerts A.L."/>
            <person name="Allen A.E."/>
            <person name="Cuvelier M.L."/>
            <person name="Derelle E."/>
            <person name="Everett M.V."/>
            <person name="Foulon E."/>
            <person name="Grimwood J."/>
            <person name="Gundlach H."/>
            <person name="Henrissat B."/>
            <person name="Napoli C."/>
            <person name="McDonald S.M."/>
            <person name="Parker M.S."/>
            <person name="Rombauts S."/>
            <person name="Salamov A."/>
            <person name="Von Dassow P."/>
            <person name="Badger J.H."/>
            <person name="Coutinho P.M."/>
            <person name="Demir E."/>
            <person name="Dubchak I."/>
            <person name="Gentemann C."/>
            <person name="Eikrem W."/>
            <person name="Gready J.E."/>
            <person name="John U."/>
            <person name="Lanier W."/>
            <person name="Lindquist E.A."/>
            <person name="Lucas S."/>
            <person name="Mayer K.F."/>
            <person name="Moreau H."/>
            <person name="Not F."/>
            <person name="Otillar R."/>
            <person name="Panaud O."/>
            <person name="Pangilinan J."/>
            <person name="Paulsen I."/>
            <person name="Piegu B."/>
            <person name="Poliakov A."/>
            <person name="Robbens S."/>
            <person name="Schmutz J."/>
            <person name="Toulza E."/>
            <person name="Wyss T."/>
            <person name="Zelensky A."/>
            <person name="Zhou K."/>
            <person name="Armbrust E.V."/>
            <person name="Bhattacharya D."/>
            <person name="Goodenough U.W."/>
            <person name="Van de Peer Y."/>
            <person name="Grigoriev I.V."/>
        </authorList>
    </citation>
    <scope>NUCLEOTIDE SEQUENCE [LARGE SCALE GENOMIC DNA]</scope>
    <source>
        <strain evidence="2">RCC299 / NOUM17</strain>
    </source>
</reference>
<proteinExistence type="predicted"/>
<protein>
    <submittedName>
        <fullName evidence="1">Uncharacterized protein</fullName>
    </submittedName>
</protein>